<protein>
    <recommendedName>
        <fullName evidence="1">Sacsin/Nov domain-containing protein</fullName>
    </recommendedName>
</protein>
<dbReference type="Gene3D" id="3.30.565.10">
    <property type="entry name" value="Histidine kinase-like ATPase, C-terminal domain"/>
    <property type="match status" value="1"/>
</dbReference>
<evidence type="ECO:0000313" key="2">
    <source>
        <dbReference type="EMBL" id="MQN88939.1"/>
    </source>
</evidence>
<evidence type="ECO:0000259" key="1">
    <source>
        <dbReference type="Pfam" id="PF25794"/>
    </source>
</evidence>
<reference evidence="3" key="1">
    <citation type="submission" date="2019-09" db="EMBL/GenBank/DDBJ databases">
        <title>Distinct polysaccharide growth profiles of human intestinal Prevotella copri isolates.</title>
        <authorList>
            <person name="Fehlner-Peach H."/>
            <person name="Magnabosco C."/>
            <person name="Raghavan V."/>
            <person name="Scher J.U."/>
            <person name="Tett A."/>
            <person name="Cox L.M."/>
            <person name="Gottsegen C."/>
            <person name="Watters A."/>
            <person name="Wiltshire- Gordon J.D."/>
            <person name="Segata N."/>
            <person name="Bonneau R."/>
            <person name="Littman D.R."/>
        </authorList>
    </citation>
    <scope>NUCLEOTIDE SEQUENCE [LARGE SCALE GENOMIC DNA]</scope>
    <source>
        <strain evidence="3">iP54</strain>
    </source>
</reference>
<dbReference type="Pfam" id="PF25794">
    <property type="entry name" value="SACS"/>
    <property type="match status" value="1"/>
</dbReference>
<dbReference type="EMBL" id="VZBQ01000040">
    <property type="protein sequence ID" value="MQN88939.1"/>
    <property type="molecule type" value="Genomic_DNA"/>
</dbReference>
<comment type="caution">
    <text evidence="2">The sequence shown here is derived from an EMBL/GenBank/DDBJ whole genome shotgun (WGS) entry which is preliminary data.</text>
</comment>
<name>A0A646HLS7_9BACT</name>
<sequence>MGKMGNNTFHSNFFLKTDDELIRILSHYWGAVVNQNKPFKVIATYKKASKKDINGREYGYFEDVRNLNGDILYYPNKLGKVRVFSLHRDSFLTNEFWQVNVKLASRTQRTKFNNPFMLEISDIVLGKPKLSFVDKLNKEKLIRKIFEETGSTSRDAKNISNALHAIMGDLYTETERFIFELLQNADDQPQEDSLVNVTLKTLTEDLLFLHSGKPFSEADVESISSIGDSTKKNDSEKTGYKGIGFKSVFSEAETVYINSGNFSFAFDKKSPVYSNEEDMDAIPWQIKPIWEEKYRLPKEVQEESLFFSAPVGIALNVESQNILRYDKIITTLLSEPRFAIFLRNIGNIRFESTKGHVIEIKKTINGNIVRVSSNEITEDWIIKDYIIPIPEETQEALQNEKLVPKKLKEATKTKITFAAKIIGEKVVPVQDAVLFTYLPTKVNDFGFKFLVNADFLTTASRESIHFKNVWNRFLFRKIGALLVDWVKSLAEYDGALCLLPKEKYDGENLLALDFYNSFQKSASELDFIKGQNGNLATQDRIMIDKSDLSKIIGKDLFCSIIDSSRCLPYFDSDEDALKESQFYDSVYSVTTLTVLNAIYNNASFLNWFKDASEDSKASFYDWLITKDTEKRRESIVRVCDNLPLYKFKDKYYFENEIKATQIVVRKGHAKLVPLYKAIGLDCSTNIDELPVVKFYSDKSNKIVYSTFEYIFNHLKDNENFSKWLISANVTEIKILTDWLEEQDTSAQRHDIIVNFIELLPILVFNNETLKRSDIIHPYKKPIISNNRVVRYSDEERLDETKIIITNKLSGVVALLSKIGFSCSNNIEESPFSKYFRHPKDIDVFNIICEKVKENKNTLNPLEKLSLFNTMKNLTGVGEVKLAQNLLFQNQAHTHRYWLSIMTAYTPNLPQWMYEYTICEEESFPELEPYLVKGDKVFDDIIKNKIDELRKVVPLKEIYLFFKDTWTPGFTKTLINKYGITDDILEMVSEQDGESKRYLLQKVNKISLDLSKVYNSDDYNYKIIEIAFSIYNDEEIRSFADKIYVGERTVSSYTISDNITFEYHEGKSLSIPLSKLLPEYEESGMTRKIKDSLANFSDSELEKLLCVKPMNSADAWNRCDKSKGYTPYSYLLGIYRTRKVHSYYNNYVPNINLSQVNEVWIHSLLDIMFEQNIELHDTSFGYRLSKYFCGYFKNEYVNEDEIILPSIESWADTEQKKSYLISLGVKTDLSNLIKFRKKLIENKPIEAIDIEKQKEQIVSTVNYLKNKNKLPLKGECQVAVLRQFVAYDRHLSVNVDLTMLQEKSIEYDLHEYCLWKNDNTISVFIYEGKMPKRLIKTNDNNLLLCAFNDGDYYYDASTRKLYISEGCEPQDILYSIVSESSIPFKSQDWQQLFYDNLVSKTEIEKKDKEIDELKSKLQKYIERYGNLRDTVLPTNEVQCQENQMRKYNEELENNIEDVNPEVISHGNDVDKDNLGEDERIDKNREARYAAKDYLETKPEIDSSMWNPDDSSRIIKEKIKKNGQPVTVIITSSKNRKLYLHPWAFAELMVNPENILLNYGSDNLIHSLSYEDIFKDNPNVNLIFDMDVVSSKIMAELANRFMGSKRTCFVIENPKYSQSDEINSFGIHEKRDGEVNIDFSDDDIFNS</sequence>
<dbReference type="InterPro" id="IPR036890">
    <property type="entry name" value="HATPase_C_sf"/>
</dbReference>
<dbReference type="InterPro" id="IPR052957">
    <property type="entry name" value="Auxin_embryo_med"/>
</dbReference>
<proteinExistence type="predicted"/>
<dbReference type="InterPro" id="IPR058210">
    <property type="entry name" value="SACS/Nov_dom"/>
</dbReference>
<gene>
    <name evidence="2" type="ORF">F7D59_03450</name>
</gene>
<accession>A0A646HLS7</accession>
<dbReference type="NCBIfam" id="NF047352">
    <property type="entry name" value="P_loop_sacsin"/>
    <property type="match status" value="1"/>
</dbReference>
<dbReference type="PANTHER" id="PTHR32387">
    <property type="entry name" value="WU:FJ29H11"/>
    <property type="match status" value="1"/>
</dbReference>
<dbReference type="RefSeq" id="WP_153114076.1">
    <property type="nucleotide sequence ID" value="NZ_VZAS01000182.1"/>
</dbReference>
<dbReference type="SUPFAM" id="SSF55874">
    <property type="entry name" value="ATPase domain of HSP90 chaperone/DNA topoisomerase II/histidine kinase"/>
    <property type="match status" value="1"/>
</dbReference>
<dbReference type="PANTHER" id="PTHR32387:SF0">
    <property type="entry name" value="PROTEIN NO VEIN"/>
    <property type="match status" value="1"/>
</dbReference>
<organism evidence="2 3">
    <name type="scientific">Segatella copri</name>
    <dbReference type="NCBI Taxonomy" id="165179"/>
    <lineage>
        <taxon>Bacteria</taxon>
        <taxon>Pseudomonadati</taxon>
        <taxon>Bacteroidota</taxon>
        <taxon>Bacteroidia</taxon>
        <taxon>Bacteroidales</taxon>
        <taxon>Prevotellaceae</taxon>
        <taxon>Segatella</taxon>
    </lineage>
</organism>
<feature type="domain" description="Sacsin/Nov" evidence="1">
    <location>
        <begin position="175"/>
        <end position="275"/>
    </location>
</feature>
<evidence type="ECO:0000313" key="3">
    <source>
        <dbReference type="Proteomes" id="UP000420635"/>
    </source>
</evidence>
<dbReference type="Proteomes" id="UP000420635">
    <property type="component" value="Unassembled WGS sequence"/>
</dbReference>